<feature type="compositionally biased region" description="Basic residues" evidence="1">
    <location>
        <begin position="139"/>
        <end position="150"/>
    </location>
</feature>
<keyword evidence="3" id="KW-1185">Reference proteome</keyword>
<dbReference type="Gene3D" id="1.10.260.40">
    <property type="entry name" value="lambda repressor-like DNA-binding domains"/>
    <property type="match status" value="1"/>
</dbReference>
<dbReference type="EMBL" id="BJFL01000006">
    <property type="protein sequence ID" value="GDY30152.1"/>
    <property type="molecule type" value="Genomic_DNA"/>
</dbReference>
<dbReference type="RefSeq" id="WP_137813291.1">
    <property type="nucleotide sequence ID" value="NZ_BJFL01000006.1"/>
</dbReference>
<reference evidence="3" key="1">
    <citation type="submission" date="2019-04" db="EMBL/GenBank/DDBJ databases">
        <title>Draft genome sequence of Pseudonocardiaceae bacterium SL3-2-4.</title>
        <authorList>
            <person name="Ningsih F."/>
            <person name="Yokota A."/>
            <person name="Sakai Y."/>
            <person name="Nanatani K."/>
            <person name="Yabe S."/>
            <person name="Oetari A."/>
            <person name="Sjamsuridzal W."/>
        </authorList>
    </citation>
    <scope>NUCLEOTIDE SEQUENCE [LARGE SCALE GENOMIC DNA]</scope>
    <source>
        <strain evidence="3">SL3-2-4</strain>
    </source>
</reference>
<feature type="region of interest" description="Disordered" evidence="1">
    <location>
        <begin position="131"/>
        <end position="150"/>
    </location>
</feature>
<gene>
    <name evidence="2" type="ORF">GTS_17850</name>
</gene>
<accession>A0A4D4J4Y8</accession>
<name>A0A4D4J4Y8_9PSEU</name>
<dbReference type="InterPro" id="IPR010982">
    <property type="entry name" value="Lambda_DNA-bd_dom_sf"/>
</dbReference>
<sequence>MSGSERRRRSFAEKLGHLIATVHPPNRGPYSYREIEAGIKDHEGAMTAGFVQQLAAGRQPHPRMHHIEALADFFGVPPAYFFDDEVAREVDAQISRVIDWRNTEEGEIAQRISALSPEHRNAVSAMVDHLAAYQAQPRDRRRRRKPASGT</sequence>
<dbReference type="GO" id="GO:0003677">
    <property type="term" value="F:DNA binding"/>
    <property type="evidence" value="ECO:0007669"/>
    <property type="project" value="InterPro"/>
</dbReference>
<comment type="caution">
    <text evidence="2">The sequence shown here is derived from an EMBL/GenBank/DDBJ whole genome shotgun (WGS) entry which is preliminary data.</text>
</comment>
<evidence type="ECO:0000313" key="2">
    <source>
        <dbReference type="EMBL" id="GDY30152.1"/>
    </source>
</evidence>
<evidence type="ECO:0000256" key="1">
    <source>
        <dbReference type="SAM" id="MobiDB-lite"/>
    </source>
</evidence>
<evidence type="ECO:0000313" key="3">
    <source>
        <dbReference type="Proteomes" id="UP000298860"/>
    </source>
</evidence>
<dbReference type="Proteomes" id="UP000298860">
    <property type="component" value="Unassembled WGS sequence"/>
</dbReference>
<dbReference type="OrthoDB" id="2679623at2"/>
<proteinExistence type="predicted"/>
<dbReference type="AlphaFoldDB" id="A0A4D4J4Y8"/>
<protein>
    <submittedName>
        <fullName evidence="2">Uncharacterized protein</fullName>
    </submittedName>
</protein>
<organism evidence="2 3">
    <name type="scientific">Gandjariella thermophila</name>
    <dbReference type="NCBI Taxonomy" id="1931992"/>
    <lineage>
        <taxon>Bacteria</taxon>
        <taxon>Bacillati</taxon>
        <taxon>Actinomycetota</taxon>
        <taxon>Actinomycetes</taxon>
        <taxon>Pseudonocardiales</taxon>
        <taxon>Pseudonocardiaceae</taxon>
        <taxon>Gandjariella</taxon>
    </lineage>
</organism>